<dbReference type="Pfam" id="PF07714">
    <property type="entry name" value="PK_Tyr_Ser-Thr"/>
    <property type="match status" value="1"/>
</dbReference>
<feature type="compositionally biased region" description="Basic and acidic residues" evidence="1">
    <location>
        <begin position="153"/>
        <end position="162"/>
    </location>
</feature>
<dbReference type="Gene3D" id="1.10.510.10">
    <property type="entry name" value="Transferase(Phosphotransferase) domain 1"/>
    <property type="match status" value="1"/>
</dbReference>
<evidence type="ECO:0000256" key="1">
    <source>
        <dbReference type="SAM" id="MobiDB-lite"/>
    </source>
</evidence>
<dbReference type="GO" id="GO:0005524">
    <property type="term" value="F:ATP binding"/>
    <property type="evidence" value="ECO:0007669"/>
    <property type="project" value="InterPro"/>
</dbReference>
<dbReference type="AlphaFoldDB" id="A0A9Q5NFD1"/>
<dbReference type="PROSITE" id="PS50011">
    <property type="entry name" value="PROTEIN_KINASE_DOM"/>
    <property type="match status" value="1"/>
</dbReference>
<dbReference type="Proteomes" id="UP000757232">
    <property type="component" value="Unassembled WGS sequence"/>
</dbReference>
<gene>
    <name evidence="3" type="ORF">A7U60_g416</name>
</gene>
<dbReference type="GO" id="GO:0007165">
    <property type="term" value="P:signal transduction"/>
    <property type="evidence" value="ECO:0007669"/>
    <property type="project" value="TreeGrafter"/>
</dbReference>
<dbReference type="GO" id="GO:0005737">
    <property type="term" value="C:cytoplasm"/>
    <property type="evidence" value="ECO:0007669"/>
    <property type="project" value="TreeGrafter"/>
</dbReference>
<evidence type="ECO:0000313" key="3">
    <source>
        <dbReference type="EMBL" id="OCB92194.1"/>
    </source>
</evidence>
<dbReference type="EMBL" id="LNZH02000019">
    <property type="protein sequence ID" value="OCB92194.1"/>
    <property type="molecule type" value="Genomic_DNA"/>
</dbReference>
<keyword evidence="4" id="KW-1185">Reference proteome</keyword>
<sequence>MQRLARRVVIQVLEKVQLIAIKEECPIAERLKVIAERCRDVLLYHIVLCYNLPSKDANFLQELFEQTVPVVYVVSKVVQACSTHEFDETSGIVHCQKLDHLLIELLGKCYLLGNEVSFDVNQFIEQLKASSVFDFDVAGSYSSREKDGLVLQKAEDREEDSIGKPTELCPQSESEPSQSASDIGKKLSADAFYYVKKLETRVLEEIGLKQLKHVVYESKKWKGDGKYADVFEMQREKGLGTRLLRESQIWMTVKHARIAPLLGFVCFDSTFTPQLCLVSNSYHTDLKKIVKDYGTNGQNSDSKALNDERKLEFLRDVILALEFLKLRDVILALEFLHASGTAHGDLRAENVLVTNELLDDTSCYAVLNDFGLAEHRYSNISRVDDYLGLASTTRTRGYWIAPELIDEALEHGSLPKASKKGDIYSFGVVFLEVVYERDPYEGLMISVSDAKSTMQSPAKQEDLNLLAESHWPLMQGCWETPDKRLGILKVAWDVLDILDQLIPPTPTNFDELEGPELAYWSKYLKKPIS</sequence>
<dbReference type="PANTHER" id="PTHR23257">
    <property type="entry name" value="SERINE-THREONINE PROTEIN KINASE"/>
    <property type="match status" value="1"/>
</dbReference>
<keyword evidence="3" id="KW-0808">Transferase</keyword>
<accession>A0A9Q5NFD1</accession>
<name>A0A9Q5NFD1_SANBA</name>
<dbReference type="InterPro" id="IPR000719">
    <property type="entry name" value="Prot_kinase_dom"/>
</dbReference>
<feature type="compositionally biased region" description="Low complexity" evidence="1">
    <location>
        <begin position="170"/>
        <end position="179"/>
    </location>
</feature>
<dbReference type="OrthoDB" id="5966500at2759"/>
<reference evidence="3" key="1">
    <citation type="submission" date="2016-06" db="EMBL/GenBank/DDBJ databases">
        <title>Draft Genome sequence of the fungus Inonotus baumii.</title>
        <authorList>
            <person name="Zhu H."/>
            <person name="Lin W."/>
        </authorList>
    </citation>
    <scope>NUCLEOTIDE SEQUENCE</scope>
    <source>
        <strain evidence="3">821</strain>
    </source>
</reference>
<dbReference type="InterPro" id="IPR001245">
    <property type="entry name" value="Ser-Thr/Tyr_kinase_cat_dom"/>
</dbReference>
<dbReference type="PANTHER" id="PTHR23257:SF964">
    <property type="entry name" value="CHROMOSOME UNDETERMINED SCAFFOLD_50, WHOLE GENOME SHOTGUN SEQUENCE"/>
    <property type="match status" value="1"/>
</dbReference>
<dbReference type="GO" id="GO:0004672">
    <property type="term" value="F:protein kinase activity"/>
    <property type="evidence" value="ECO:0007669"/>
    <property type="project" value="InterPro"/>
</dbReference>
<evidence type="ECO:0000259" key="2">
    <source>
        <dbReference type="PROSITE" id="PS50011"/>
    </source>
</evidence>
<evidence type="ECO:0000313" key="4">
    <source>
        <dbReference type="Proteomes" id="UP000757232"/>
    </source>
</evidence>
<dbReference type="InterPro" id="IPR050167">
    <property type="entry name" value="Ser_Thr_protein_kinase"/>
</dbReference>
<dbReference type="InterPro" id="IPR011009">
    <property type="entry name" value="Kinase-like_dom_sf"/>
</dbReference>
<dbReference type="SUPFAM" id="SSF56112">
    <property type="entry name" value="Protein kinase-like (PK-like)"/>
    <property type="match status" value="1"/>
</dbReference>
<feature type="domain" description="Protein kinase" evidence="2">
    <location>
        <begin position="181"/>
        <end position="502"/>
    </location>
</feature>
<organism evidence="3 4">
    <name type="scientific">Sanghuangporus baumii</name>
    <name type="common">Phellinus baumii</name>
    <dbReference type="NCBI Taxonomy" id="108892"/>
    <lineage>
        <taxon>Eukaryota</taxon>
        <taxon>Fungi</taxon>
        <taxon>Dikarya</taxon>
        <taxon>Basidiomycota</taxon>
        <taxon>Agaricomycotina</taxon>
        <taxon>Agaricomycetes</taxon>
        <taxon>Hymenochaetales</taxon>
        <taxon>Hymenochaetaceae</taxon>
        <taxon>Sanghuangporus</taxon>
    </lineage>
</organism>
<comment type="caution">
    <text evidence="3">The sequence shown here is derived from an EMBL/GenBank/DDBJ whole genome shotgun (WGS) entry which is preliminary data.</text>
</comment>
<feature type="region of interest" description="Disordered" evidence="1">
    <location>
        <begin position="153"/>
        <end position="182"/>
    </location>
</feature>
<keyword evidence="3" id="KW-0418">Kinase</keyword>
<proteinExistence type="predicted"/>
<protein>
    <submittedName>
        <fullName evidence="3">Kinase-like protein</fullName>
    </submittedName>
</protein>